<evidence type="ECO:0000259" key="4">
    <source>
        <dbReference type="PROSITE" id="PS50995"/>
    </source>
</evidence>
<dbReference type="InterPro" id="IPR000835">
    <property type="entry name" value="HTH_MarR-typ"/>
</dbReference>
<evidence type="ECO:0000313" key="5">
    <source>
        <dbReference type="EMBL" id="WHI59587.1"/>
    </source>
</evidence>
<dbReference type="GO" id="GO:0003700">
    <property type="term" value="F:DNA-binding transcription factor activity"/>
    <property type="evidence" value="ECO:0007669"/>
    <property type="project" value="InterPro"/>
</dbReference>
<dbReference type="InterPro" id="IPR036388">
    <property type="entry name" value="WH-like_DNA-bd_sf"/>
</dbReference>
<dbReference type="PRINTS" id="PR00598">
    <property type="entry name" value="HTHMARR"/>
</dbReference>
<keyword evidence="2" id="KW-0238">DNA-binding</keyword>
<dbReference type="GO" id="GO:0003677">
    <property type="term" value="F:DNA binding"/>
    <property type="evidence" value="ECO:0007669"/>
    <property type="project" value="UniProtKB-KW"/>
</dbReference>
<dbReference type="SMART" id="SM00347">
    <property type="entry name" value="HTH_MARR"/>
    <property type="match status" value="1"/>
</dbReference>
<dbReference type="Proteomes" id="UP001223261">
    <property type="component" value="Chromosome"/>
</dbReference>
<dbReference type="PANTHER" id="PTHR42756:SF1">
    <property type="entry name" value="TRANSCRIPTIONAL REPRESSOR OF EMRAB OPERON"/>
    <property type="match status" value="1"/>
</dbReference>
<dbReference type="Gene3D" id="1.10.10.10">
    <property type="entry name" value="Winged helix-like DNA-binding domain superfamily/Winged helix DNA-binding domain"/>
    <property type="match status" value="1"/>
</dbReference>
<evidence type="ECO:0000256" key="2">
    <source>
        <dbReference type="ARBA" id="ARBA00023125"/>
    </source>
</evidence>
<keyword evidence="3" id="KW-0804">Transcription</keyword>
<dbReference type="SUPFAM" id="SSF46785">
    <property type="entry name" value="Winged helix' DNA-binding domain"/>
    <property type="match status" value="1"/>
</dbReference>
<evidence type="ECO:0000313" key="6">
    <source>
        <dbReference type="Proteomes" id="UP001223261"/>
    </source>
</evidence>
<dbReference type="PROSITE" id="PS50995">
    <property type="entry name" value="HTH_MARR_2"/>
    <property type="match status" value="1"/>
</dbReference>
<protein>
    <submittedName>
        <fullName evidence="5">MarR family transcriptional regulator</fullName>
    </submittedName>
</protein>
<sequence length="151" mass="17583">MNDQFLNENAQIFKSSLVNLCSNLHYLCKDVAQSHGISLKLANLLEIIYEQDGITLNNLCRKIDEDKGNLSRLVNDLMKDSYVIKKQSERDKRIYYIYITEYGKEAILNLKQVCIHNMDSLLSILSEEEQNHFIKALTKLDNHVYDLTIKK</sequence>
<dbReference type="RefSeq" id="WP_017000828.1">
    <property type="nucleotide sequence ID" value="NZ_CP118848.1"/>
</dbReference>
<gene>
    <name evidence="5" type="ORF">PYH69_12855</name>
</gene>
<accession>A0AAX3W3L8</accession>
<organism evidence="5 6">
    <name type="scientific">Mammaliicoccus lentus</name>
    <name type="common">Staphylococcus lentus</name>
    <dbReference type="NCBI Taxonomy" id="42858"/>
    <lineage>
        <taxon>Bacteria</taxon>
        <taxon>Bacillati</taxon>
        <taxon>Bacillota</taxon>
        <taxon>Bacilli</taxon>
        <taxon>Bacillales</taxon>
        <taxon>Staphylococcaceae</taxon>
        <taxon>Mammaliicoccus</taxon>
    </lineage>
</organism>
<dbReference type="AlphaFoldDB" id="A0AAX3W3L8"/>
<feature type="domain" description="HTH marR-type" evidence="4">
    <location>
        <begin position="1"/>
        <end position="142"/>
    </location>
</feature>
<evidence type="ECO:0000256" key="3">
    <source>
        <dbReference type="ARBA" id="ARBA00023163"/>
    </source>
</evidence>
<proteinExistence type="predicted"/>
<dbReference type="Pfam" id="PF01047">
    <property type="entry name" value="MarR"/>
    <property type="match status" value="1"/>
</dbReference>
<dbReference type="GeneID" id="99675675"/>
<reference evidence="5" key="1">
    <citation type="journal article" date="2023" name="Antibiotics">
        <title>Prevalence and Molecular Characterization of Methicillin-Resistant Staphylococci (MRS) and Mammaliicocci (MRM) in Dromedary Camels from Algeria: First Detection of SCCmec-mecC Hybrid in Methicillin-Resistant Mammaliicoccus lentus.</title>
        <authorList>
            <person name="Belhout C."/>
            <person name="Boyen F."/>
            <person name="Vereecke N."/>
            <person name="Theuns S."/>
            <person name="Taibi N."/>
            <person name="Stegger M."/>
            <person name="de la Fe-Rodriguez P.Y."/>
            <person name="Bouayad L."/>
            <person name="Elgroud R."/>
            <person name="Butaye P."/>
        </authorList>
    </citation>
    <scope>NUCLEOTIDE SEQUENCE</scope>
    <source>
        <strain evidence="5">7048</strain>
    </source>
</reference>
<keyword evidence="1" id="KW-0805">Transcription regulation</keyword>
<dbReference type="EMBL" id="CP118848">
    <property type="protein sequence ID" value="WHI59587.1"/>
    <property type="molecule type" value="Genomic_DNA"/>
</dbReference>
<name>A0AAX3W3L8_MAMLE</name>
<evidence type="ECO:0000256" key="1">
    <source>
        <dbReference type="ARBA" id="ARBA00023015"/>
    </source>
</evidence>
<dbReference type="InterPro" id="IPR036390">
    <property type="entry name" value="WH_DNA-bd_sf"/>
</dbReference>
<dbReference type="PANTHER" id="PTHR42756">
    <property type="entry name" value="TRANSCRIPTIONAL REGULATOR, MARR"/>
    <property type="match status" value="1"/>
</dbReference>